<protein>
    <submittedName>
        <fullName evidence="3">Activator of Hsp90 ATPase-like protein</fullName>
    </submittedName>
</protein>
<name>Q11B08_CHESB</name>
<reference evidence="3" key="1">
    <citation type="submission" date="2006-06" db="EMBL/GenBank/DDBJ databases">
        <title>Complete sequence of chromosome of Chelativorans sp. BNC1.</title>
        <authorList>
            <consortium name="US DOE Joint Genome Institute"/>
            <person name="Copeland A."/>
            <person name="Lucas S."/>
            <person name="Lapidus A."/>
            <person name="Barry K."/>
            <person name="Detter J.C."/>
            <person name="Glavina del Rio T."/>
            <person name="Hammon N."/>
            <person name="Israni S."/>
            <person name="Dalin E."/>
            <person name="Tice H."/>
            <person name="Pitluck S."/>
            <person name="Chertkov O."/>
            <person name="Brettin T."/>
            <person name="Bruce D."/>
            <person name="Han C."/>
            <person name="Tapia R."/>
            <person name="Gilna P."/>
            <person name="Schmutz J."/>
            <person name="Larimer F."/>
            <person name="Land M."/>
            <person name="Hauser L."/>
            <person name="Kyrpides N."/>
            <person name="Mikhailova N."/>
            <person name="Richardson P."/>
        </authorList>
    </citation>
    <scope>NUCLEOTIDE SEQUENCE</scope>
    <source>
        <strain evidence="3">BNC1</strain>
    </source>
</reference>
<dbReference type="eggNOG" id="COG3832">
    <property type="taxonomic scope" value="Bacteria"/>
</dbReference>
<sequence length="182" mass="20678">MKTHDFPATGEAIAPGTVRIERVLPGPAERLWNYLTDSEKRRLWLAAGSMELFPGGKVELLFRHRELSFEPTPDRYKHYETSPAMLGEVIECDPPRLITYSWPGDGGKSEVTFELFPEGPNVRLVLTHRRLEGAEMMISVASGWEAHLGILEDRLSGREPRGFWSTHAGLERKYARKFAERG</sequence>
<proteinExistence type="inferred from homology"/>
<evidence type="ECO:0000313" key="3">
    <source>
        <dbReference type="EMBL" id="ABG65417.1"/>
    </source>
</evidence>
<dbReference type="Gene3D" id="3.30.530.20">
    <property type="match status" value="1"/>
</dbReference>
<dbReference type="HOGENOM" id="CLU_108923_3_2_5"/>
<dbReference type="InterPro" id="IPR013538">
    <property type="entry name" value="ASHA1/2-like_C"/>
</dbReference>
<dbReference type="Pfam" id="PF08327">
    <property type="entry name" value="AHSA1"/>
    <property type="match status" value="1"/>
</dbReference>
<dbReference type="EMBL" id="CP000390">
    <property type="protein sequence ID" value="ABG65417.1"/>
    <property type="molecule type" value="Genomic_DNA"/>
</dbReference>
<dbReference type="OrthoDB" id="9800600at2"/>
<accession>Q11B08</accession>
<dbReference type="InterPro" id="IPR023393">
    <property type="entry name" value="START-like_dom_sf"/>
</dbReference>
<dbReference type="SUPFAM" id="SSF55961">
    <property type="entry name" value="Bet v1-like"/>
    <property type="match status" value="1"/>
</dbReference>
<organism evidence="3">
    <name type="scientific">Chelativorans sp. (strain BNC1)</name>
    <dbReference type="NCBI Taxonomy" id="266779"/>
    <lineage>
        <taxon>Bacteria</taxon>
        <taxon>Pseudomonadati</taxon>
        <taxon>Pseudomonadota</taxon>
        <taxon>Alphaproteobacteria</taxon>
        <taxon>Hyphomicrobiales</taxon>
        <taxon>Phyllobacteriaceae</taxon>
        <taxon>Chelativorans</taxon>
    </lineage>
</organism>
<feature type="domain" description="Activator of Hsp90 ATPase homologue 1/2-like C-terminal" evidence="2">
    <location>
        <begin position="27"/>
        <end position="154"/>
    </location>
</feature>
<evidence type="ECO:0000256" key="1">
    <source>
        <dbReference type="ARBA" id="ARBA00006817"/>
    </source>
</evidence>
<dbReference type="KEGG" id="mes:Meso_4050"/>
<dbReference type="AlphaFoldDB" id="Q11B08"/>
<gene>
    <name evidence="3" type="ordered locus">Meso_4050</name>
</gene>
<evidence type="ECO:0000259" key="2">
    <source>
        <dbReference type="Pfam" id="PF08327"/>
    </source>
</evidence>
<dbReference type="CDD" id="cd08899">
    <property type="entry name" value="SRPBCC_CalC_Aha1-like_6"/>
    <property type="match status" value="1"/>
</dbReference>
<comment type="similarity">
    <text evidence="1">Belongs to the AHA1 family.</text>
</comment>